<proteinExistence type="predicted"/>
<feature type="compositionally biased region" description="Basic and acidic residues" evidence="1">
    <location>
        <begin position="129"/>
        <end position="144"/>
    </location>
</feature>
<evidence type="ECO:0000256" key="2">
    <source>
        <dbReference type="SAM" id="SignalP"/>
    </source>
</evidence>
<feature type="chain" id="PRO_5042918728" evidence="2">
    <location>
        <begin position="23"/>
        <end position="264"/>
    </location>
</feature>
<protein>
    <submittedName>
        <fullName evidence="3">Uncharacterized protein</fullName>
    </submittedName>
</protein>
<feature type="region of interest" description="Disordered" evidence="1">
    <location>
        <begin position="129"/>
        <end position="221"/>
    </location>
</feature>
<sequence>MKWAALSTAIGALVLSPSAVRGLYFNAASFDCEKTDWVLSIPEMQGQVAKNAHIVIQWEDRVNGDFPRRVWDEVIDGVWPEGVTSRQLTHYFEPPLDMTGRALWDIWVYDKEGYEIARGQITLAAACAKEEEKENNPDEGKDAGDGEGNSGGPPGNGGGGGTGTGNGGGSGGGGAGGSSGSDGGSSGGGGGGGGGGSSKDGGNGDGGTKTSQGVRTTSRSASVITSTFSAAGAGSRNAVVGGADGQWAWLLALAMASAAFVLAA</sequence>
<reference evidence="3" key="1">
    <citation type="journal article" date="2023" name="PhytoFront">
        <title>Draft Genome Resources of Seven Strains of Tilletia horrida, Causal Agent of Kernel Smut of Rice.</title>
        <authorList>
            <person name="Khanal S."/>
            <person name="Antony Babu S."/>
            <person name="Zhou X.G."/>
        </authorList>
    </citation>
    <scope>NUCLEOTIDE SEQUENCE</scope>
    <source>
        <strain evidence="3">TX3</strain>
    </source>
</reference>
<feature type="signal peptide" evidence="2">
    <location>
        <begin position="1"/>
        <end position="22"/>
    </location>
</feature>
<gene>
    <name evidence="3" type="ORF">OC842_005086</name>
</gene>
<dbReference type="Proteomes" id="UP001176521">
    <property type="component" value="Unassembled WGS sequence"/>
</dbReference>
<comment type="caution">
    <text evidence="3">The sequence shown here is derived from an EMBL/GenBank/DDBJ whole genome shotgun (WGS) entry which is preliminary data.</text>
</comment>
<dbReference type="EMBL" id="JAPDMQ010000341">
    <property type="protein sequence ID" value="KAK0526749.1"/>
    <property type="molecule type" value="Genomic_DNA"/>
</dbReference>
<feature type="compositionally biased region" description="Polar residues" evidence="1">
    <location>
        <begin position="208"/>
        <end position="221"/>
    </location>
</feature>
<keyword evidence="2" id="KW-0732">Signal</keyword>
<evidence type="ECO:0000256" key="1">
    <source>
        <dbReference type="SAM" id="MobiDB-lite"/>
    </source>
</evidence>
<dbReference type="AlphaFoldDB" id="A0AAN6G8G6"/>
<feature type="compositionally biased region" description="Gly residues" evidence="1">
    <location>
        <begin position="146"/>
        <end position="207"/>
    </location>
</feature>
<accession>A0AAN6G8G6</accession>
<evidence type="ECO:0000313" key="3">
    <source>
        <dbReference type="EMBL" id="KAK0526749.1"/>
    </source>
</evidence>
<keyword evidence="4" id="KW-1185">Reference proteome</keyword>
<organism evidence="3 4">
    <name type="scientific">Tilletia horrida</name>
    <dbReference type="NCBI Taxonomy" id="155126"/>
    <lineage>
        <taxon>Eukaryota</taxon>
        <taxon>Fungi</taxon>
        <taxon>Dikarya</taxon>
        <taxon>Basidiomycota</taxon>
        <taxon>Ustilaginomycotina</taxon>
        <taxon>Exobasidiomycetes</taxon>
        <taxon>Tilletiales</taxon>
        <taxon>Tilletiaceae</taxon>
        <taxon>Tilletia</taxon>
    </lineage>
</organism>
<evidence type="ECO:0000313" key="4">
    <source>
        <dbReference type="Proteomes" id="UP001176521"/>
    </source>
</evidence>
<name>A0AAN6G8G6_9BASI</name>